<keyword evidence="3" id="KW-0342">GTP-binding</keyword>
<dbReference type="GO" id="GO:0005770">
    <property type="term" value="C:late endosome"/>
    <property type="evidence" value="ECO:0007669"/>
    <property type="project" value="TreeGrafter"/>
</dbReference>
<dbReference type="SMART" id="SM00173">
    <property type="entry name" value="RAS"/>
    <property type="match status" value="1"/>
</dbReference>
<dbReference type="InterPro" id="IPR001806">
    <property type="entry name" value="Small_GTPase"/>
</dbReference>
<dbReference type="FunFam" id="3.40.50.300:FF:001447">
    <property type="entry name" value="Ras-related protein Rab-1B"/>
    <property type="match status" value="1"/>
</dbReference>
<dbReference type="GO" id="GO:0005764">
    <property type="term" value="C:lysosome"/>
    <property type="evidence" value="ECO:0007669"/>
    <property type="project" value="TreeGrafter"/>
</dbReference>
<accession>A0A9Q0LSB3</accession>
<dbReference type="InterPro" id="IPR005225">
    <property type="entry name" value="Small_GTP-bd"/>
</dbReference>
<comment type="similarity">
    <text evidence="1">Belongs to the small GTPase superfamily. Rab family.</text>
</comment>
<dbReference type="GO" id="GO:0003924">
    <property type="term" value="F:GTPase activity"/>
    <property type="evidence" value="ECO:0007669"/>
    <property type="project" value="InterPro"/>
</dbReference>
<dbReference type="AlphaFoldDB" id="A0A9Q0LSB3"/>
<name>A0A9Q0LSB3_ANAIG</name>
<dbReference type="PROSITE" id="PS51421">
    <property type="entry name" value="RAS"/>
    <property type="match status" value="1"/>
</dbReference>
<dbReference type="GO" id="GO:0090385">
    <property type="term" value="P:phagosome-lysosome fusion"/>
    <property type="evidence" value="ECO:0007669"/>
    <property type="project" value="TreeGrafter"/>
</dbReference>
<reference evidence="4" key="1">
    <citation type="submission" date="2022-10" db="EMBL/GenBank/DDBJ databases">
        <title>Novel sulphate-reducing endosymbionts in the free-living metamonad Anaeramoeba.</title>
        <authorList>
            <person name="Jerlstrom-Hultqvist J."/>
            <person name="Cepicka I."/>
            <person name="Gallot-Lavallee L."/>
            <person name="Salas-Leiva D."/>
            <person name="Curtis B.A."/>
            <person name="Zahonova K."/>
            <person name="Pipaliya S."/>
            <person name="Dacks J."/>
            <person name="Roger A.J."/>
        </authorList>
    </citation>
    <scope>NUCLEOTIDE SEQUENCE</scope>
    <source>
        <strain evidence="4">BMAN</strain>
    </source>
</reference>
<dbReference type="SMART" id="SM00174">
    <property type="entry name" value="RHO"/>
    <property type="match status" value="1"/>
</dbReference>
<dbReference type="PANTHER" id="PTHR47981">
    <property type="entry name" value="RAB FAMILY"/>
    <property type="match status" value="1"/>
</dbReference>
<evidence type="ECO:0000256" key="3">
    <source>
        <dbReference type="ARBA" id="ARBA00023134"/>
    </source>
</evidence>
<dbReference type="SMART" id="SM00175">
    <property type="entry name" value="RAB"/>
    <property type="match status" value="1"/>
</dbReference>
<keyword evidence="2" id="KW-0547">Nucleotide-binding</keyword>
<protein>
    <submittedName>
        <fullName evidence="4">Ras-related protein rab-32</fullName>
    </submittedName>
</protein>
<dbReference type="InterPro" id="IPR027417">
    <property type="entry name" value="P-loop_NTPase"/>
</dbReference>
<dbReference type="SMART" id="SM00176">
    <property type="entry name" value="RAN"/>
    <property type="match status" value="1"/>
</dbReference>
<proteinExistence type="inferred from homology"/>
<dbReference type="Proteomes" id="UP001149090">
    <property type="component" value="Unassembled WGS sequence"/>
</dbReference>
<dbReference type="GO" id="GO:0005525">
    <property type="term" value="F:GTP binding"/>
    <property type="evidence" value="ECO:0007669"/>
    <property type="project" value="UniProtKB-KW"/>
</dbReference>
<dbReference type="Pfam" id="PF00071">
    <property type="entry name" value="Ras"/>
    <property type="match status" value="1"/>
</dbReference>
<evidence type="ECO:0000313" key="5">
    <source>
        <dbReference type="Proteomes" id="UP001149090"/>
    </source>
</evidence>
<organism evidence="4 5">
    <name type="scientific">Anaeramoeba ignava</name>
    <name type="common">Anaerobic marine amoeba</name>
    <dbReference type="NCBI Taxonomy" id="1746090"/>
    <lineage>
        <taxon>Eukaryota</taxon>
        <taxon>Metamonada</taxon>
        <taxon>Anaeramoebidae</taxon>
        <taxon>Anaeramoeba</taxon>
    </lineage>
</organism>
<evidence type="ECO:0000256" key="1">
    <source>
        <dbReference type="ARBA" id="ARBA00006270"/>
    </source>
</evidence>
<dbReference type="PANTHER" id="PTHR47981:SF39">
    <property type="entry name" value="RAS-RELATED PROTEIN RAB"/>
    <property type="match status" value="1"/>
</dbReference>
<sequence>METEKTELLFKVIVVGDPGVGKTSYIKKLVEQKFNPNEKTTIGVDFQVKTLKEENKLLQLQMWDIAGNPNFISVTHNFYKGASGAFLVFDVSDIKTFNRISNWKDDIDEKIQINGEKIPVFLLGNKCDLESKVRVDLQQFARLNGFVGFDFVSAKKGNNVDETAEKMAKILCENANTPIHEIKIHDENFVDFENPKKKKEKCC</sequence>
<dbReference type="NCBIfam" id="TIGR00231">
    <property type="entry name" value="small_GTP"/>
    <property type="match status" value="1"/>
</dbReference>
<dbReference type="PRINTS" id="PR00449">
    <property type="entry name" value="RASTRNSFRMNG"/>
</dbReference>
<keyword evidence="5" id="KW-1185">Reference proteome</keyword>
<comment type="caution">
    <text evidence="4">The sequence shown here is derived from an EMBL/GenBank/DDBJ whole genome shotgun (WGS) entry which is preliminary data.</text>
</comment>
<dbReference type="EMBL" id="JAPDFW010000059">
    <property type="protein sequence ID" value="KAJ5076995.1"/>
    <property type="molecule type" value="Genomic_DNA"/>
</dbReference>
<dbReference type="GO" id="GO:0045335">
    <property type="term" value="C:phagocytic vesicle"/>
    <property type="evidence" value="ECO:0007669"/>
    <property type="project" value="TreeGrafter"/>
</dbReference>
<evidence type="ECO:0000256" key="2">
    <source>
        <dbReference type="ARBA" id="ARBA00022741"/>
    </source>
</evidence>
<evidence type="ECO:0000313" key="4">
    <source>
        <dbReference type="EMBL" id="KAJ5076995.1"/>
    </source>
</evidence>
<dbReference type="GO" id="GO:0008333">
    <property type="term" value="P:endosome to lysosome transport"/>
    <property type="evidence" value="ECO:0007669"/>
    <property type="project" value="TreeGrafter"/>
</dbReference>
<gene>
    <name evidence="4" type="ORF">M0811_00315</name>
</gene>
<dbReference type="OrthoDB" id="245989at2759"/>
<dbReference type="Gene3D" id="3.40.50.300">
    <property type="entry name" value="P-loop containing nucleotide triphosphate hydrolases"/>
    <property type="match status" value="1"/>
</dbReference>
<dbReference type="SUPFAM" id="SSF52540">
    <property type="entry name" value="P-loop containing nucleoside triphosphate hydrolases"/>
    <property type="match status" value="1"/>
</dbReference>
<dbReference type="PROSITE" id="PS51419">
    <property type="entry name" value="RAB"/>
    <property type="match status" value="1"/>
</dbReference>